<evidence type="ECO:0000313" key="2">
    <source>
        <dbReference type="Proteomes" id="UP000529795"/>
    </source>
</evidence>
<comment type="caution">
    <text evidence="1">The sequence shown here is derived from an EMBL/GenBank/DDBJ whole genome shotgun (WGS) entry which is preliminary data.</text>
</comment>
<keyword evidence="2" id="KW-1185">Reference proteome</keyword>
<dbReference type="Pfam" id="PF10987">
    <property type="entry name" value="DUF2806"/>
    <property type="match status" value="1"/>
</dbReference>
<name>A0A840FBY8_9SPHN</name>
<dbReference type="InterPro" id="IPR021254">
    <property type="entry name" value="DUF2806"/>
</dbReference>
<evidence type="ECO:0008006" key="3">
    <source>
        <dbReference type="Google" id="ProtNLM"/>
    </source>
</evidence>
<sequence length="313" mass="33981">MLEIFWGIVKVKAPAAAESVLRITGIKLLGAALEWPEAWLKDKAQDIRDRTDAKSAFRTALAKAASEAAIAEPDRVAAMADYLMEGAAATVANQAAVLGAAAHRLGEATDDELRTAEVPDDDWMAAFRRHSGEAYSSELRDAFGRLLAGEILKKGSFSRRTLRVLSEMDQQTAQVFQRVYAATIDGWIPKDRFKSDGFGFADLALLRDAGLMNAGEGYLKTKPPADNPEAKRATLKVGTLEAAFDWSHMKFTPFIADLEVVLLTDNGEELGRILPPPDIDANTLAIAHDLQSEDFIVSITIDGQPFPLPPKSG</sequence>
<proteinExistence type="predicted"/>
<organism evidence="1 2">
    <name type="scientific">Sphingomonas jinjuensis</name>
    <dbReference type="NCBI Taxonomy" id="535907"/>
    <lineage>
        <taxon>Bacteria</taxon>
        <taxon>Pseudomonadati</taxon>
        <taxon>Pseudomonadota</taxon>
        <taxon>Alphaproteobacteria</taxon>
        <taxon>Sphingomonadales</taxon>
        <taxon>Sphingomonadaceae</taxon>
        <taxon>Sphingomonas</taxon>
    </lineage>
</organism>
<dbReference type="EMBL" id="JACIEV010000005">
    <property type="protein sequence ID" value="MBB4154162.1"/>
    <property type="molecule type" value="Genomic_DNA"/>
</dbReference>
<reference evidence="1 2" key="1">
    <citation type="submission" date="2020-08" db="EMBL/GenBank/DDBJ databases">
        <title>Genomic Encyclopedia of Type Strains, Phase IV (KMG-IV): sequencing the most valuable type-strain genomes for metagenomic binning, comparative biology and taxonomic classification.</title>
        <authorList>
            <person name="Goeker M."/>
        </authorList>
    </citation>
    <scope>NUCLEOTIDE SEQUENCE [LARGE SCALE GENOMIC DNA]</scope>
    <source>
        <strain evidence="1 2">YC6723</strain>
    </source>
</reference>
<accession>A0A840FBY8</accession>
<evidence type="ECO:0000313" key="1">
    <source>
        <dbReference type="EMBL" id="MBB4154162.1"/>
    </source>
</evidence>
<dbReference type="RefSeq" id="WP_183984428.1">
    <property type="nucleotide sequence ID" value="NZ_JACIEV010000005.1"/>
</dbReference>
<protein>
    <recommendedName>
        <fullName evidence="3">DUF2806 domain-containing protein</fullName>
    </recommendedName>
</protein>
<dbReference type="Proteomes" id="UP000529795">
    <property type="component" value="Unassembled WGS sequence"/>
</dbReference>
<gene>
    <name evidence="1" type="ORF">GGQ80_002072</name>
</gene>
<dbReference type="AlphaFoldDB" id="A0A840FBY8"/>